<accession>A0A0T9V2N3</accession>
<evidence type="ECO:0000313" key="2">
    <source>
        <dbReference type="Proteomes" id="UP000040088"/>
    </source>
</evidence>
<dbReference type="AlphaFoldDB" id="A0A0T9V2N3"/>
<proteinExistence type="predicted"/>
<dbReference type="Proteomes" id="UP000040088">
    <property type="component" value="Unassembled WGS sequence"/>
</dbReference>
<reference evidence="2" key="1">
    <citation type="submission" date="2015-03" db="EMBL/GenBank/DDBJ databases">
        <authorList>
            <consortium name="Pathogen Informatics"/>
        </authorList>
    </citation>
    <scope>NUCLEOTIDE SEQUENCE [LARGE SCALE GENOMIC DNA]</scope>
    <source>
        <strain evidence="2">IP27925</strain>
    </source>
</reference>
<evidence type="ECO:0000313" key="1">
    <source>
        <dbReference type="EMBL" id="CNL95236.1"/>
    </source>
</evidence>
<organism evidence="1 2">
    <name type="scientific">Yersinia aleksiciae</name>
    <dbReference type="NCBI Taxonomy" id="263819"/>
    <lineage>
        <taxon>Bacteria</taxon>
        <taxon>Pseudomonadati</taxon>
        <taxon>Pseudomonadota</taxon>
        <taxon>Gammaproteobacteria</taxon>
        <taxon>Enterobacterales</taxon>
        <taxon>Yersiniaceae</taxon>
        <taxon>Yersinia</taxon>
    </lineage>
</organism>
<gene>
    <name evidence="1" type="ORF">ERS008460_04184</name>
</gene>
<name>A0A0T9V2N3_YERAE</name>
<protein>
    <submittedName>
        <fullName evidence="1">Uncharacterized protein</fullName>
    </submittedName>
</protein>
<dbReference type="EMBL" id="CQEM01000039">
    <property type="protein sequence ID" value="CNL95236.1"/>
    <property type="molecule type" value="Genomic_DNA"/>
</dbReference>
<sequence length="55" mass="6502">MKQVNIYNTHLTSTLSATKLVTKFVELKDIRISAKFNDIQRNWLKISKVKSHEKR</sequence>